<comment type="caution">
    <text evidence="1">The sequence shown here is derived from an EMBL/GenBank/DDBJ whole genome shotgun (WGS) entry which is preliminary data.</text>
</comment>
<dbReference type="Proteomes" id="UP000789702">
    <property type="component" value="Unassembled WGS sequence"/>
</dbReference>
<name>A0ACA9PJF2_9GLOM</name>
<feature type="non-terminal residue" evidence="1">
    <location>
        <position position="62"/>
    </location>
</feature>
<organism evidence="1 2">
    <name type="scientific">Dentiscutata heterogama</name>
    <dbReference type="NCBI Taxonomy" id="1316150"/>
    <lineage>
        <taxon>Eukaryota</taxon>
        <taxon>Fungi</taxon>
        <taxon>Fungi incertae sedis</taxon>
        <taxon>Mucoromycota</taxon>
        <taxon>Glomeromycotina</taxon>
        <taxon>Glomeromycetes</taxon>
        <taxon>Diversisporales</taxon>
        <taxon>Gigasporaceae</taxon>
        <taxon>Dentiscutata</taxon>
    </lineage>
</organism>
<reference evidence="1" key="1">
    <citation type="submission" date="2021-06" db="EMBL/GenBank/DDBJ databases">
        <authorList>
            <person name="Kallberg Y."/>
            <person name="Tangrot J."/>
            <person name="Rosling A."/>
        </authorList>
    </citation>
    <scope>NUCLEOTIDE SEQUENCE</scope>
    <source>
        <strain evidence="1">IL203A</strain>
    </source>
</reference>
<feature type="non-terminal residue" evidence="1">
    <location>
        <position position="1"/>
    </location>
</feature>
<evidence type="ECO:0000313" key="2">
    <source>
        <dbReference type="Proteomes" id="UP000789702"/>
    </source>
</evidence>
<evidence type="ECO:0000313" key="1">
    <source>
        <dbReference type="EMBL" id="CAG8711178.1"/>
    </source>
</evidence>
<keyword evidence="2" id="KW-1185">Reference proteome</keyword>
<dbReference type="EMBL" id="CAJVPU010029587">
    <property type="protein sequence ID" value="CAG8711178.1"/>
    <property type="molecule type" value="Genomic_DNA"/>
</dbReference>
<sequence>VKIILGKNLNIPTTQLTGKSHSVIRINNDDNISHNESRQSRNLPNELYETPQYTIYRKRAII</sequence>
<accession>A0ACA9PJF2</accession>
<gene>
    <name evidence="1" type="ORF">DHETER_LOCUS12270</name>
</gene>
<proteinExistence type="predicted"/>
<protein>
    <submittedName>
        <fullName evidence="1">4683_t:CDS:1</fullName>
    </submittedName>
</protein>